<dbReference type="SUPFAM" id="SSF47391">
    <property type="entry name" value="Dimerization-anchoring domain of cAMP-dependent PK regulatory subunit"/>
    <property type="match status" value="1"/>
</dbReference>
<gene>
    <name evidence="2" type="ORF">ElyMa_004633100</name>
</gene>
<feature type="compositionally biased region" description="Basic and acidic residues" evidence="1">
    <location>
        <begin position="174"/>
        <end position="186"/>
    </location>
</feature>
<evidence type="ECO:0000313" key="3">
    <source>
        <dbReference type="Proteomes" id="UP000762676"/>
    </source>
</evidence>
<feature type="region of interest" description="Disordered" evidence="1">
    <location>
        <begin position="164"/>
        <end position="196"/>
    </location>
</feature>
<feature type="compositionally biased region" description="Low complexity" evidence="1">
    <location>
        <begin position="1"/>
        <end position="26"/>
    </location>
</feature>
<feature type="compositionally biased region" description="Basic and acidic residues" evidence="1">
    <location>
        <begin position="76"/>
        <end position="89"/>
    </location>
</feature>
<organism evidence="2 3">
    <name type="scientific">Elysia marginata</name>
    <dbReference type="NCBI Taxonomy" id="1093978"/>
    <lineage>
        <taxon>Eukaryota</taxon>
        <taxon>Metazoa</taxon>
        <taxon>Spiralia</taxon>
        <taxon>Lophotrochozoa</taxon>
        <taxon>Mollusca</taxon>
        <taxon>Gastropoda</taxon>
        <taxon>Heterobranchia</taxon>
        <taxon>Euthyneura</taxon>
        <taxon>Panpulmonata</taxon>
        <taxon>Sacoglossa</taxon>
        <taxon>Placobranchoidea</taxon>
        <taxon>Plakobranchidae</taxon>
        <taxon>Elysia</taxon>
    </lineage>
</organism>
<feature type="compositionally biased region" description="Basic and acidic residues" evidence="1">
    <location>
        <begin position="513"/>
        <end position="531"/>
    </location>
</feature>
<comment type="caution">
    <text evidence="2">The sequence shown here is derived from an EMBL/GenBank/DDBJ whole genome shotgun (WGS) entry which is preliminary data.</text>
</comment>
<feature type="compositionally biased region" description="Polar residues" evidence="1">
    <location>
        <begin position="36"/>
        <end position="53"/>
    </location>
</feature>
<dbReference type="AlphaFoldDB" id="A0AAV4I4A6"/>
<dbReference type="EMBL" id="BMAT01009300">
    <property type="protein sequence ID" value="GFS03486.1"/>
    <property type="molecule type" value="Genomic_DNA"/>
</dbReference>
<evidence type="ECO:0000313" key="2">
    <source>
        <dbReference type="EMBL" id="GFS03486.1"/>
    </source>
</evidence>
<proteinExistence type="predicted"/>
<sequence>MSQENEANNNTADANNARVSSSSSGSSDEEAKQPIRTRSTSKDYASSKDNASHGSGSSEEERGEPPRTISTLKEQPSFKKEASQGEFDPKTSFGRSRLVSDVIMDKVRLRSNGLVQFDDNADAEVCVIWDDEDDDKGKNSFGQFAHDLGEVLHHNIDLLESWTSDEYSEESTDEHESSEAEDRPENIHPSGFDSIPDSNFGYRDKGEIAYTREIRNEYGKVYRRVNYDQNAQVVNELIADDSNEKFSCIEYNGTGEKLIIVQYDNDGNELGRIDFLQKKAHGKIKKTILGDIIRKRIMSEKSLLSSTTSKETHEPRQILSDQAFPSHVGSASSCRARESALFEPCRSDLFDAFHPNMVTESESESYTDLQYVDWVRREESLFFGSQPSTENLDEEERPFTETQRLTQGRSFIDNTERPKVTISHENTDGHEAERTYTLRHEVIASEEGIEGHEGAASYENTESPGVATSDGTTKESHGATASHENVENHKRLKSNGRKESHGVIARNQTKGIRGPDGKIQSKEKKDKVKERKVGRKSRGYRNSIESGTGKELAMTQSPENEHEVSGATSFVENQKVVSSATPSGSHPKVVSSATPSVSHPKVVSSATPSVSHSKVVSSATPSVSQPKVVFSPTSKESQQRASRLEKKKVSRMLSIDSIGVRSTVEHLPGLTQGRQTGIKASEKADVNQYLASHGIYDLLQFMMSHLLHTQPEKPIDYLIDMTRTINKNLKIRRSVANSLILGKNVTVP</sequence>
<reference evidence="2 3" key="1">
    <citation type="journal article" date="2021" name="Elife">
        <title>Chloroplast acquisition without the gene transfer in kleptoplastic sea slugs, Plakobranchus ocellatus.</title>
        <authorList>
            <person name="Maeda T."/>
            <person name="Takahashi S."/>
            <person name="Yoshida T."/>
            <person name="Shimamura S."/>
            <person name="Takaki Y."/>
            <person name="Nagai Y."/>
            <person name="Toyoda A."/>
            <person name="Suzuki Y."/>
            <person name="Arimoto A."/>
            <person name="Ishii H."/>
            <person name="Satoh N."/>
            <person name="Nishiyama T."/>
            <person name="Hasebe M."/>
            <person name="Maruyama T."/>
            <person name="Minagawa J."/>
            <person name="Obokata J."/>
            <person name="Shigenobu S."/>
        </authorList>
    </citation>
    <scope>NUCLEOTIDE SEQUENCE [LARGE SCALE GENOMIC DNA]</scope>
</reference>
<feature type="compositionally biased region" description="Polar residues" evidence="1">
    <location>
        <begin position="604"/>
        <end position="641"/>
    </location>
</feature>
<feature type="region of interest" description="Disordered" evidence="1">
    <location>
        <begin position="445"/>
        <end position="642"/>
    </location>
</feature>
<protein>
    <submittedName>
        <fullName evidence="2">Uncharacterized protein</fullName>
    </submittedName>
</protein>
<dbReference type="CDD" id="cd22961">
    <property type="entry name" value="DD_TEX55-like"/>
    <property type="match status" value="1"/>
</dbReference>
<name>A0AAV4I4A6_9GAST</name>
<dbReference type="Proteomes" id="UP000762676">
    <property type="component" value="Unassembled WGS sequence"/>
</dbReference>
<keyword evidence="3" id="KW-1185">Reference proteome</keyword>
<evidence type="ECO:0000256" key="1">
    <source>
        <dbReference type="SAM" id="MobiDB-lite"/>
    </source>
</evidence>
<accession>A0AAV4I4A6</accession>
<feature type="compositionally biased region" description="Polar residues" evidence="1">
    <location>
        <begin position="566"/>
        <end position="584"/>
    </location>
</feature>
<feature type="region of interest" description="Disordered" evidence="1">
    <location>
        <begin position="1"/>
        <end position="92"/>
    </location>
</feature>